<dbReference type="RefSeq" id="WP_062445219.1">
    <property type="nucleotide sequence ID" value="NZ_BMCJ01000001.1"/>
</dbReference>
<comment type="caution">
    <text evidence="1">The sequence shown here is derived from an EMBL/GenBank/DDBJ whole genome shotgun (WGS) entry which is preliminary data.</text>
</comment>
<sequence>MEHQELDFMLDSLLDTKEEFEIKEYPKYRFGKKIVDDNGDYMIIYYHQEIEKVVYTFKGAEDIYFTLYMPKQNTKVT</sequence>
<proteinExistence type="predicted"/>
<name>A0ABQ1NIW9_9BACI</name>
<gene>
    <name evidence="1" type="ORF">GCM10007216_06020</name>
</gene>
<protein>
    <submittedName>
        <fullName evidence="1">Uncharacterized protein</fullName>
    </submittedName>
</protein>
<accession>A0ABQ1NIW9</accession>
<organism evidence="1 2">
    <name type="scientific">Thalassobacillus devorans</name>
    <dbReference type="NCBI Taxonomy" id="279813"/>
    <lineage>
        <taxon>Bacteria</taxon>
        <taxon>Bacillati</taxon>
        <taxon>Bacillota</taxon>
        <taxon>Bacilli</taxon>
        <taxon>Bacillales</taxon>
        <taxon>Bacillaceae</taxon>
        <taxon>Thalassobacillus</taxon>
    </lineage>
</organism>
<dbReference type="Proteomes" id="UP000619534">
    <property type="component" value="Unassembled WGS sequence"/>
</dbReference>
<dbReference type="EMBL" id="BMCJ01000001">
    <property type="protein sequence ID" value="GGC78294.1"/>
    <property type="molecule type" value="Genomic_DNA"/>
</dbReference>
<reference evidence="2" key="1">
    <citation type="journal article" date="2019" name="Int. J. Syst. Evol. Microbiol.">
        <title>The Global Catalogue of Microorganisms (GCM) 10K type strain sequencing project: providing services to taxonomists for standard genome sequencing and annotation.</title>
        <authorList>
            <consortium name="The Broad Institute Genomics Platform"/>
            <consortium name="The Broad Institute Genome Sequencing Center for Infectious Disease"/>
            <person name="Wu L."/>
            <person name="Ma J."/>
        </authorList>
    </citation>
    <scope>NUCLEOTIDE SEQUENCE [LARGE SCALE GENOMIC DNA]</scope>
    <source>
        <strain evidence="2">CCM 7282</strain>
    </source>
</reference>
<keyword evidence="2" id="KW-1185">Reference proteome</keyword>
<evidence type="ECO:0000313" key="2">
    <source>
        <dbReference type="Proteomes" id="UP000619534"/>
    </source>
</evidence>
<evidence type="ECO:0000313" key="1">
    <source>
        <dbReference type="EMBL" id="GGC78294.1"/>
    </source>
</evidence>